<dbReference type="InterPro" id="IPR050739">
    <property type="entry name" value="MFP"/>
</dbReference>
<keyword evidence="7 10" id="KW-1133">Transmembrane helix</keyword>
<dbReference type="GO" id="GO:0005886">
    <property type="term" value="C:plasma membrane"/>
    <property type="evidence" value="ECO:0007669"/>
    <property type="project" value="UniProtKB-SubCell"/>
</dbReference>
<evidence type="ECO:0000313" key="15">
    <source>
        <dbReference type="Proteomes" id="UP000253850"/>
    </source>
</evidence>
<dbReference type="EMBL" id="CP031217">
    <property type="protein sequence ID" value="AXH11997.1"/>
    <property type="molecule type" value="Genomic_DNA"/>
</dbReference>
<dbReference type="Gene3D" id="2.40.30.170">
    <property type="match status" value="1"/>
</dbReference>
<evidence type="ECO:0000256" key="1">
    <source>
        <dbReference type="ARBA" id="ARBA00004377"/>
    </source>
</evidence>
<evidence type="ECO:0000313" key="16">
    <source>
        <dbReference type="Proteomes" id="UP000289193"/>
    </source>
</evidence>
<feature type="transmembrane region" description="Helical" evidence="10">
    <location>
        <begin position="12"/>
        <end position="33"/>
    </location>
</feature>
<comment type="subcellular location">
    <subcellularLocation>
        <location evidence="1">Cell inner membrane</location>
        <topology evidence="1">Single-pass membrane protein</topology>
    </subcellularLocation>
</comment>
<evidence type="ECO:0000259" key="11">
    <source>
        <dbReference type="Pfam" id="PF25994"/>
    </source>
</evidence>
<dbReference type="KEGG" id="hbv:ABIV_0991"/>
<dbReference type="InterPro" id="IPR010129">
    <property type="entry name" value="T1SS_HlyD"/>
</dbReference>
<dbReference type="AlphaFoldDB" id="A0AAX2ACS6"/>
<dbReference type="PANTHER" id="PTHR30386:SF26">
    <property type="entry name" value="TRANSPORT PROTEIN COMB"/>
    <property type="match status" value="1"/>
</dbReference>
<dbReference type="InterPro" id="IPR058781">
    <property type="entry name" value="HH_AprE-like"/>
</dbReference>
<evidence type="ECO:0000256" key="10">
    <source>
        <dbReference type="SAM" id="Phobius"/>
    </source>
</evidence>
<reference evidence="13 15" key="2">
    <citation type="submission" date="2018-07" db="EMBL/GenBank/DDBJ databases">
        <title>Complete genome of the Arcobacter bivalviorum type strain LMG 26154.</title>
        <authorList>
            <person name="Miller W.G."/>
            <person name="Yee E."/>
            <person name="Bono J.L."/>
        </authorList>
    </citation>
    <scope>NUCLEOTIDE SEQUENCE [LARGE SCALE GENOMIC DNA]</scope>
    <source>
        <strain evidence="13 15">LMG 26154</strain>
    </source>
</reference>
<keyword evidence="3" id="KW-0813">Transport</keyword>
<reference evidence="14 16" key="1">
    <citation type="submission" date="2017-10" db="EMBL/GenBank/DDBJ databases">
        <title>Genomics of the genus Arcobacter.</title>
        <authorList>
            <person name="Perez-Cataluna A."/>
            <person name="Figueras M.J."/>
        </authorList>
    </citation>
    <scope>NUCLEOTIDE SEQUENCE [LARGE SCALE GENOMIC DNA]</scope>
    <source>
        <strain evidence="14 16">CECT 7835</strain>
    </source>
</reference>
<evidence type="ECO:0000313" key="14">
    <source>
        <dbReference type="EMBL" id="RXK11113.1"/>
    </source>
</evidence>
<dbReference type="InterPro" id="IPR058982">
    <property type="entry name" value="Beta-barrel_AprE"/>
</dbReference>
<dbReference type="Pfam" id="PF25994">
    <property type="entry name" value="HH_AprE"/>
    <property type="match status" value="1"/>
</dbReference>
<evidence type="ECO:0000259" key="12">
    <source>
        <dbReference type="Pfam" id="PF26002"/>
    </source>
</evidence>
<keyword evidence="9" id="KW-0175">Coiled coil</keyword>
<dbReference type="RefSeq" id="WP_114838848.1">
    <property type="nucleotide sequence ID" value="NZ_CP031217.1"/>
</dbReference>
<dbReference type="PRINTS" id="PR01490">
    <property type="entry name" value="RTXTOXIND"/>
</dbReference>
<comment type="similarity">
    <text evidence="2">Belongs to the membrane fusion protein (MFP) (TC 8.A.1) family.</text>
</comment>
<feature type="coiled-coil region" evidence="9">
    <location>
        <begin position="151"/>
        <end position="192"/>
    </location>
</feature>
<keyword evidence="16" id="KW-1185">Reference proteome</keyword>
<evidence type="ECO:0000256" key="6">
    <source>
        <dbReference type="ARBA" id="ARBA00022692"/>
    </source>
</evidence>
<evidence type="ECO:0000256" key="7">
    <source>
        <dbReference type="ARBA" id="ARBA00022989"/>
    </source>
</evidence>
<evidence type="ECO:0000256" key="9">
    <source>
        <dbReference type="SAM" id="Coils"/>
    </source>
</evidence>
<evidence type="ECO:0000256" key="2">
    <source>
        <dbReference type="ARBA" id="ARBA00009477"/>
    </source>
</evidence>
<evidence type="ECO:0000256" key="3">
    <source>
        <dbReference type="ARBA" id="ARBA00022448"/>
    </source>
</evidence>
<dbReference type="GO" id="GO:0015031">
    <property type="term" value="P:protein transport"/>
    <property type="evidence" value="ECO:0007669"/>
    <property type="project" value="InterPro"/>
</dbReference>
<protein>
    <submittedName>
        <fullName evidence="13">Type I secretion system membrane fusion protein, HlyD family</fullName>
    </submittedName>
</protein>
<evidence type="ECO:0000313" key="13">
    <source>
        <dbReference type="EMBL" id="AXH11997.1"/>
    </source>
</evidence>
<dbReference type="PANTHER" id="PTHR30386">
    <property type="entry name" value="MEMBRANE FUSION SUBUNIT OF EMRAB-TOLC MULTIDRUG EFFLUX PUMP"/>
    <property type="match status" value="1"/>
</dbReference>
<dbReference type="EMBL" id="PDKM01000001">
    <property type="protein sequence ID" value="RXK11113.1"/>
    <property type="molecule type" value="Genomic_DNA"/>
</dbReference>
<keyword evidence="5" id="KW-0997">Cell inner membrane</keyword>
<sequence>MNNKFFEETKWNYYVSVVPIMLFFLAFITWSFFSEIDEVVRGAGKVVPSSQTKVLQNLEGGIISSIKVSEGQKVSKGDVIYTLSNEFFKADLKSKEIDLLAYRANIIRLEALIDEKSSIEFPQELLEKIPDIVENERRIFYEDFNSSITKIEISKDQLKQKEYKLKEAQSKFENLTLELNLAQANMKILESLYIKKVVSKKEYLAELSKKQNIVTKLSETRNSIPIIKEEIEEAKKKIQTVRSEIRTKHLQKYSALKAEISKLTEKNKANEDRELRKEVTSPVNGIINKLYFYTVGGIVKPGDKMAEITPLDDSLTIEARVNTSDRAQIWEGQDVSVEITAYDFSKFGLLKGKLISISPDSFEDRNGNIFYLVKVKANHDQFAPDLPILPGMIANINILTGKKTILQYIIKPLKDVSKNALSEQ</sequence>
<dbReference type="Pfam" id="PF26002">
    <property type="entry name" value="Beta-barrel_AprE"/>
    <property type="match status" value="1"/>
</dbReference>
<proteinExistence type="inferred from homology"/>
<name>A0AAX2ACS6_9BACT</name>
<accession>A0AAX2ACS6</accession>
<feature type="coiled-coil region" evidence="9">
    <location>
        <begin position="217"/>
        <end position="273"/>
    </location>
</feature>
<organism evidence="14 16">
    <name type="scientific">Halarcobacter bivalviorum</name>
    <dbReference type="NCBI Taxonomy" id="663364"/>
    <lineage>
        <taxon>Bacteria</taxon>
        <taxon>Pseudomonadati</taxon>
        <taxon>Campylobacterota</taxon>
        <taxon>Epsilonproteobacteria</taxon>
        <taxon>Campylobacterales</taxon>
        <taxon>Arcobacteraceae</taxon>
        <taxon>Halarcobacter</taxon>
    </lineage>
</organism>
<feature type="domain" description="AprE-like beta-barrel" evidence="12">
    <location>
        <begin position="315"/>
        <end position="401"/>
    </location>
</feature>
<gene>
    <name evidence="13" type="ORF">ABIV_0991</name>
    <name evidence="14" type="ORF">CRV05_01730</name>
</gene>
<dbReference type="NCBIfam" id="TIGR01843">
    <property type="entry name" value="type_I_hlyD"/>
    <property type="match status" value="1"/>
</dbReference>
<feature type="domain" description="AprE-like long alpha-helical hairpin" evidence="11">
    <location>
        <begin position="89"/>
        <end position="273"/>
    </location>
</feature>
<evidence type="ECO:0000256" key="8">
    <source>
        <dbReference type="ARBA" id="ARBA00023136"/>
    </source>
</evidence>
<dbReference type="Proteomes" id="UP000253850">
    <property type="component" value="Chromosome"/>
</dbReference>
<evidence type="ECO:0000256" key="4">
    <source>
        <dbReference type="ARBA" id="ARBA00022475"/>
    </source>
</evidence>
<keyword evidence="4" id="KW-1003">Cell membrane</keyword>
<keyword evidence="8 10" id="KW-0472">Membrane</keyword>
<dbReference type="Proteomes" id="UP000289193">
    <property type="component" value="Unassembled WGS sequence"/>
</dbReference>
<evidence type="ECO:0000256" key="5">
    <source>
        <dbReference type="ARBA" id="ARBA00022519"/>
    </source>
</evidence>
<dbReference type="SUPFAM" id="SSF111369">
    <property type="entry name" value="HlyD-like secretion proteins"/>
    <property type="match status" value="1"/>
</dbReference>
<keyword evidence="6 10" id="KW-0812">Transmembrane</keyword>